<dbReference type="CDD" id="cd03225">
    <property type="entry name" value="ABC_cobalt_CbiO_domain1"/>
    <property type="match status" value="1"/>
</dbReference>
<organism evidence="6 7">
    <name type="scientific">Desulfomonile tiedjei</name>
    <dbReference type="NCBI Taxonomy" id="2358"/>
    <lineage>
        <taxon>Bacteria</taxon>
        <taxon>Pseudomonadati</taxon>
        <taxon>Thermodesulfobacteriota</taxon>
        <taxon>Desulfomonilia</taxon>
        <taxon>Desulfomonilales</taxon>
        <taxon>Desulfomonilaceae</taxon>
        <taxon>Desulfomonile</taxon>
    </lineage>
</organism>
<evidence type="ECO:0000256" key="4">
    <source>
        <dbReference type="ARBA" id="ARBA00022840"/>
    </source>
</evidence>
<dbReference type="InterPro" id="IPR003593">
    <property type="entry name" value="AAA+_ATPase"/>
</dbReference>
<evidence type="ECO:0000313" key="7">
    <source>
        <dbReference type="Proteomes" id="UP000807825"/>
    </source>
</evidence>
<dbReference type="Gene3D" id="3.40.50.300">
    <property type="entry name" value="P-loop containing nucleotide triphosphate hydrolases"/>
    <property type="match status" value="1"/>
</dbReference>
<dbReference type="Pfam" id="PF00005">
    <property type="entry name" value="ABC_tran"/>
    <property type="match status" value="1"/>
</dbReference>
<reference evidence="6" key="1">
    <citation type="submission" date="2020-07" db="EMBL/GenBank/DDBJ databases">
        <title>Huge and variable diversity of episymbiotic CPR bacteria and DPANN archaea in groundwater ecosystems.</title>
        <authorList>
            <person name="He C.Y."/>
            <person name="Keren R."/>
            <person name="Whittaker M."/>
            <person name="Farag I.F."/>
            <person name="Doudna J."/>
            <person name="Cate J.H.D."/>
            <person name="Banfield J.F."/>
        </authorList>
    </citation>
    <scope>NUCLEOTIDE SEQUENCE</scope>
    <source>
        <strain evidence="6">NC_groundwater_1664_Pr3_B-0.1um_52_9</strain>
    </source>
</reference>
<dbReference type="InterPro" id="IPR027417">
    <property type="entry name" value="P-loop_NTPase"/>
</dbReference>
<evidence type="ECO:0000256" key="1">
    <source>
        <dbReference type="ARBA" id="ARBA00005417"/>
    </source>
</evidence>
<gene>
    <name evidence="6" type="ORF">HY912_13475</name>
</gene>
<dbReference type="GO" id="GO:0005524">
    <property type="term" value="F:ATP binding"/>
    <property type="evidence" value="ECO:0007669"/>
    <property type="project" value="UniProtKB-KW"/>
</dbReference>
<evidence type="ECO:0000256" key="3">
    <source>
        <dbReference type="ARBA" id="ARBA00022741"/>
    </source>
</evidence>
<dbReference type="PROSITE" id="PS00211">
    <property type="entry name" value="ABC_TRANSPORTER_1"/>
    <property type="match status" value="1"/>
</dbReference>
<accession>A0A9D6Z0Z6</accession>
<evidence type="ECO:0000313" key="6">
    <source>
        <dbReference type="EMBL" id="MBI5250498.1"/>
    </source>
</evidence>
<dbReference type="PANTHER" id="PTHR43553:SF24">
    <property type="entry name" value="ENERGY-COUPLING FACTOR TRANSPORTER ATP-BINDING PROTEIN ECFA1"/>
    <property type="match status" value="1"/>
</dbReference>
<dbReference type="InterPro" id="IPR017871">
    <property type="entry name" value="ABC_transporter-like_CS"/>
</dbReference>
<dbReference type="EMBL" id="JACRDE010000350">
    <property type="protein sequence ID" value="MBI5250498.1"/>
    <property type="molecule type" value="Genomic_DNA"/>
</dbReference>
<dbReference type="GO" id="GO:0042626">
    <property type="term" value="F:ATPase-coupled transmembrane transporter activity"/>
    <property type="evidence" value="ECO:0007669"/>
    <property type="project" value="TreeGrafter"/>
</dbReference>
<feature type="domain" description="ABC transporter" evidence="5">
    <location>
        <begin position="2"/>
        <end position="213"/>
    </location>
</feature>
<dbReference type="InterPro" id="IPR015856">
    <property type="entry name" value="ABC_transpr_CbiO/EcfA_su"/>
</dbReference>
<name>A0A9D6Z0Z6_9BACT</name>
<keyword evidence="3" id="KW-0547">Nucleotide-binding</keyword>
<dbReference type="SUPFAM" id="SSF52540">
    <property type="entry name" value="P-loop containing nucleoside triphosphate hydrolases"/>
    <property type="match status" value="1"/>
</dbReference>
<evidence type="ECO:0000256" key="2">
    <source>
        <dbReference type="ARBA" id="ARBA00022448"/>
    </source>
</evidence>
<dbReference type="Proteomes" id="UP000807825">
    <property type="component" value="Unassembled WGS sequence"/>
</dbReference>
<keyword evidence="2" id="KW-0813">Transport</keyword>
<dbReference type="InterPro" id="IPR003439">
    <property type="entry name" value="ABC_transporter-like_ATP-bd"/>
</dbReference>
<dbReference type="InterPro" id="IPR050095">
    <property type="entry name" value="ECF_ABC_transporter_ATP-bd"/>
</dbReference>
<evidence type="ECO:0000259" key="5">
    <source>
        <dbReference type="PROSITE" id="PS50893"/>
    </source>
</evidence>
<dbReference type="AlphaFoldDB" id="A0A9D6Z0Z6"/>
<keyword evidence="4 6" id="KW-0067">ATP-binding</keyword>
<sequence>MIRLQDIRFRYNARYVLDGLDFSIGLGDRVGLVGPNGSGKTTLCHIVMGLSFPESGTVEIFGKNRVKETDFSEIRGRIGFLFQDADDQLFCPTVLEDVAFGPLNMGKTPADAKRIVRATLTTLRLDGFEDRITYKLSGGEKRLVSLATVLAMEPEILILDEPTNGLDEETTERIIEILNGLQLSYIVISHDREFVNRTTNKLFRIAKGKIAPA</sequence>
<dbReference type="PANTHER" id="PTHR43553">
    <property type="entry name" value="HEAVY METAL TRANSPORTER"/>
    <property type="match status" value="1"/>
</dbReference>
<comment type="caution">
    <text evidence="6">The sequence shown here is derived from an EMBL/GenBank/DDBJ whole genome shotgun (WGS) entry which is preliminary data.</text>
</comment>
<proteinExistence type="inferred from homology"/>
<dbReference type="SMART" id="SM00382">
    <property type="entry name" value="AAA"/>
    <property type="match status" value="1"/>
</dbReference>
<dbReference type="GO" id="GO:0043190">
    <property type="term" value="C:ATP-binding cassette (ABC) transporter complex"/>
    <property type="evidence" value="ECO:0007669"/>
    <property type="project" value="TreeGrafter"/>
</dbReference>
<dbReference type="GO" id="GO:0016887">
    <property type="term" value="F:ATP hydrolysis activity"/>
    <property type="evidence" value="ECO:0007669"/>
    <property type="project" value="InterPro"/>
</dbReference>
<protein>
    <submittedName>
        <fullName evidence="6">ABC transporter ATP-binding protein</fullName>
    </submittedName>
</protein>
<comment type="similarity">
    <text evidence="1">Belongs to the ABC transporter superfamily.</text>
</comment>
<dbReference type="PROSITE" id="PS50893">
    <property type="entry name" value="ABC_TRANSPORTER_2"/>
    <property type="match status" value="1"/>
</dbReference>